<sequence>MASRPNPTSIKSRSSRLQAFARGRTTSAPEDEMPEKRTNTPHANGPADVPIPTRETSSEEPKMTALSKVLRTHPLARSPQQPNGKALRTNGREPSPELGEAVSGDDKTHRSLFEGSHLGDNFMESGLTTPQNEIERPYLDNFGGKGLTRHMDNGDTQEHAPAFLRYEEKGVPHFQWTEDGYMVVKSGLGRQSPSQMKDGFQDGGIEERKNQHWRDRYRVSAPADRSKNLPIREVKVRKSRATARDDQVPGVKRRSRSPSSGEPARLPAYLENTRGTSMVINLDDDVGSLADQDILQETPKAKKTKAAPPEKGLMESSVPPAMNLNRHVQTKKRSRASPDYDDMALSNMRYTDLQAEPFDLDPAQAAMQNSYGGDADALSKKLDQLKQQSEREQRAFFSNLSMEDWEQSGDWFVDRFSELMKKLRDARRNKRQMIREFEAEASKHEEAVRRRSEAIDQKLVKMRQDGQRVVGDKGC</sequence>
<dbReference type="GO" id="GO:0042790">
    <property type="term" value="P:nucleolar large rRNA transcription by RNA polymerase I"/>
    <property type="evidence" value="ECO:0007669"/>
    <property type="project" value="TreeGrafter"/>
</dbReference>
<evidence type="ECO:0000313" key="4">
    <source>
        <dbReference type="EMBL" id="KFH47158.1"/>
    </source>
</evidence>
<dbReference type="OrthoDB" id="5346740at2759"/>
<dbReference type="GO" id="GO:0070860">
    <property type="term" value="C:RNA polymerase I core factor complex"/>
    <property type="evidence" value="ECO:0007669"/>
    <property type="project" value="TreeGrafter"/>
</dbReference>
<evidence type="ECO:0000259" key="3">
    <source>
        <dbReference type="Pfam" id="PF15463"/>
    </source>
</evidence>
<evidence type="ECO:0000256" key="1">
    <source>
        <dbReference type="SAM" id="Coils"/>
    </source>
</evidence>
<accession>A0A086TCS6</accession>
<evidence type="ECO:0000313" key="5">
    <source>
        <dbReference type="Proteomes" id="UP000029964"/>
    </source>
</evidence>
<name>A0A086TCS6_HAPC1</name>
<feature type="coiled-coil region" evidence="1">
    <location>
        <begin position="375"/>
        <end position="447"/>
    </location>
</feature>
<comment type="caution">
    <text evidence="4">The sequence shown here is derived from an EMBL/GenBank/DDBJ whole genome shotgun (WGS) entry which is preliminary data.</text>
</comment>
<gene>
    <name evidence="4" type="ORF">ACRE_020080</name>
</gene>
<feature type="region of interest" description="Disordered" evidence="2">
    <location>
        <begin position="296"/>
        <end position="318"/>
    </location>
</feature>
<dbReference type="GO" id="GO:0001164">
    <property type="term" value="F:RNA polymerase I core promoter sequence-specific DNA binding"/>
    <property type="evidence" value="ECO:0007669"/>
    <property type="project" value="TreeGrafter"/>
</dbReference>
<feature type="region of interest" description="Disordered" evidence="2">
    <location>
        <begin position="188"/>
        <end position="268"/>
    </location>
</feature>
<dbReference type="Proteomes" id="UP000029964">
    <property type="component" value="Unassembled WGS sequence"/>
</dbReference>
<reference evidence="5" key="1">
    <citation type="journal article" date="2014" name="Genome Announc.">
        <title>Genome sequence and annotation of Acremonium chrysogenum, producer of the beta-lactam antibiotic cephalosporin C.</title>
        <authorList>
            <person name="Terfehr D."/>
            <person name="Dahlmann T.A."/>
            <person name="Specht T."/>
            <person name="Zadra I."/>
            <person name="Kuernsteiner H."/>
            <person name="Kueck U."/>
        </authorList>
    </citation>
    <scope>NUCLEOTIDE SEQUENCE [LARGE SCALE GENOMIC DNA]</scope>
    <source>
        <strain evidence="5">ATCC 11550 / CBS 779.69 / DSM 880 / IAM 14645 / JCM 23072 / IMI 49137</strain>
    </source>
</reference>
<dbReference type="STRING" id="857340.A0A086TCS6"/>
<feature type="domain" description="Extracellular mutant protein 11 C-terminal" evidence="3">
    <location>
        <begin position="339"/>
        <end position="469"/>
    </location>
</feature>
<keyword evidence="1" id="KW-0175">Coiled coil</keyword>
<feature type="compositionally biased region" description="Polar residues" evidence="2">
    <location>
        <begin position="1"/>
        <end position="17"/>
    </location>
</feature>
<dbReference type="InterPro" id="IPR029178">
    <property type="entry name" value="Ecm11_C"/>
</dbReference>
<dbReference type="PANTHER" id="PTHR28244">
    <property type="entry name" value="RNA POLYMERASE I-SPECIFIC TRANSCRIPTION INITIATION FACTOR RRN11"/>
    <property type="match status" value="1"/>
</dbReference>
<dbReference type="HOGENOM" id="CLU_030819_0_0_1"/>
<dbReference type="EMBL" id="JPKY01000012">
    <property type="protein sequence ID" value="KFH47158.1"/>
    <property type="molecule type" value="Genomic_DNA"/>
</dbReference>
<evidence type="ECO:0000256" key="2">
    <source>
        <dbReference type="SAM" id="MobiDB-lite"/>
    </source>
</evidence>
<dbReference type="PANTHER" id="PTHR28244:SF3">
    <property type="entry name" value="EXTRACELLULAR MUTANT PROTEIN 11 C-TERMINAL DOMAIN-CONTAINING PROTEIN"/>
    <property type="match status" value="1"/>
</dbReference>
<dbReference type="Pfam" id="PF15463">
    <property type="entry name" value="ECM11"/>
    <property type="match status" value="1"/>
</dbReference>
<dbReference type="AlphaFoldDB" id="A0A086TCS6"/>
<dbReference type="GO" id="GO:0017025">
    <property type="term" value="F:TBP-class protein binding"/>
    <property type="evidence" value="ECO:0007669"/>
    <property type="project" value="TreeGrafter"/>
</dbReference>
<protein>
    <recommendedName>
        <fullName evidence="3">Extracellular mutant protein 11 C-terminal domain-containing protein</fullName>
    </recommendedName>
</protein>
<dbReference type="InterPro" id="IPR053029">
    <property type="entry name" value="RNA_pol_I-specific_init_factor"/>
</dbReference>
<keyword evidence="5" id="KW-1185">Reference proteome</keyword>
<feature type="region of interest" description="Disordered" evidence="2">
    <location>
        <begin position="1"/>
        <end position="137"/>
    </location>
</feature>
<organism evidence="4 5">
    <name type="scientific">Hapsidospora chrysogenum (strain ATCC 11550 / CBS 779.69 / DSM 880 / IAM 14645 / JCM 23072 / IMI 49137)</name>
    <name type="common">Acremonium chrysogenum</name>
    <dbReference type="NCBI Taxonomy" id="857340"/>
    <lineage>
        <taxon>Eukaryota</taxon>
        <taxon>Fungi</taxon>
        <taxon>Dikarya</taxon>
        <taxon>Ascomycota</taxon>
        <taxon>Pezizomycotina</taxon>
        <taxon>Sordariomycetes</taxon>
        <taxon>Hypocreomycetidae</taxon>
        <taxon>Hypocreales</taxon>
        <taxon>Bionectriaceae</taxon>
        <taxon>Hapsidospora</taxon>
    </lineage>
</organism>
<feature type="compositionally biased region" description="Basic and acidic residues" evidence="2">
    <location>
        <begin position="205"/>
        <end position="247"/>
    </location>
</feature>
<proteinExistence type="predicted"/>